<sequence length="839" mass="90806">VLPMFIPHKPKLLRLALSAAFLSWGGAQASTDPQASTEQYADLQFNPMMLWGSASKTDLTRFSRRNVLQPGVHRVEVQLNDQRALPMTVSFLPAKQAEGKAENARACFSQEQLETLGINIKVLSPALQARLSAGDCVGVTEIYPDSLENFDYSTSQLAISVPQAYVLRKRLRDVSPDQWQTGITAFRSNYSYSYHRADYGSGRFQSLSALFNSGLNVGGWYLRNSAFLNHSDGKTLFRSQRTWLQTDVPAWRARVVMGDIYAGSEYFSTYGMRGALLSTDPAMLPYSERLYRPTVRGVASTQATVKIMQANSVIYQGQVAPGPFAIDDYSPVGYGGDLHVTVTEADGSVQRFSVPFGNAVRLIRPGTVQYSVGAGRYKGGYRGGPEPLLMQATGRWGVSDGFNLYGGGLVAGQNYAAVVMGAAFNTAWGAFSLDSTSARTRPVQGRQYFGNSYRLSYSKTLEPTGTVLRLATLRYSSERFWTLSDALSSGSGEWRMGRPRGEFSLALNQPLGRYGSLYLSGSVRDYWGSSARRMQWTLNYGTQINGVGLSLEASTNSGSKYGQQRQFMLNLAIPLSRFNGTIRTSVQQQTGGHRVERVGYDAVLGEDRALSYGVDVSRSDREMSYGMNASYAGRYGRVGGTLSQQAQNTQLSVNGSGGLLVHKGGITLGQTLSESVGLIEARDAGGASIGNMANASLNDDGYGLVSLSPYSLNEVQISPENLSLDVELQSTVEEAIPRAGAVVPLVFSTRREQSALLVVGKPYRSRFPFGTAITDAEGKTLGTAGQGGRALLRGLPSQGVLKAVLSDGTVCRTPYELGDDKKTGLGGLPSISLRCENTK</sequence>
<evidence type="ECO:0000313" key="13">
    <source>
        <dbReference type="EMBL" id="CAJ49572.1"/>
    </source>
</evidence>
<dbReference type="GO" id="GO:0009279">
    <property type="term" value="C:cell outer membrane"/>
    <property type="evidence" value="ECO:0007669"/>
    <property type="project" value="UniProtKB-SubCell"/>
</dbReference>
<evidence type="ECO:0000256" key="3">
    <source>
        <dbReference type="ARBA" id="ARBA00022448"/>
    </source>
</evidence>
<evidence type="ECO:0000256" key="5">
    <source>
        <dbReference type="ARBA" id="ARBA00022692"/>
    </source>
</evidence>
<proteinExistence type="inferred from homology"/>
<keyword evidence="9" id="KW-1029">Fimbrium biogenesis</keyword>
<dbReference type="Gene3D" id="2.60.40.3110">
    <property type="match status" value="1"/>
</dbReference>
<dbReference type="InterPro" id="IPR043142">
    <property type="entry name" value="PapC-like_C_sf"/>
</dbReference>
<evidence type="ECO:0000259" key="12">
    <source>
        <dbReference type="Pfam" id="PF13954"/>
    </source>
</evidence>
<dbReference type="STRING" id="360910.BAV1963"/>
<name>Q2L055_BORA1</name>
<dbReference type="KEGG" id="bav:BAV1963"/>
<dbReference type="PANTHER" id="PTHR30451:SF5">
    <property type="entry name" value="SLR0019 PROTEIN"/>
    <property type="match status" value="1"/>
</dbReference>
<evidence type="ECO:0000256" key="8">
    <source>
        <dbReference type="ARBA" id="ARBA00023237"/>
    </source>
</evidence>
<keyword evidence="7 9" id="KW-0472">Membrane</keyword>
<accession>Q2L055</accession>
<dbReference type="PROSITE" id="PS01151">
    <property type="entry name" value="FIMBRIAL_USHER"/>
    <property type="match status" value="1"/>
</dbReference>
<feature type="non-terminal residue" evidence="13">
    <location>
        <position position="1"/>
    </location>
</feature>
<comment type="similarity">
    <text evidence="2 9">Belongs to the fimbrial export usher family.</text>
</comment>
<keyword evidence="14" id="KW-1185">Reference proteome</keyword>
<evidence type="ECO:0000256" key="7">
    <source>
        <dbReference type="ARBA" id="ARBA00023136"/>
    </source>
</evidence>
<dbReference type="SUPFAM" id="SSF141729">
    <property type="entry name" value="FimD N-terminal domain-like"/>
    <property type="match status" value="1"/>
</dbReference>
<evidence type="ECO:0000256" key="4">
    <source>
        <dbReference type="ARBA" id="ARBA00022452"/>
    </source>
</evidence>
<dbReference type="EMBL" id="AM167904">
    <property type="protein sequence ID" value="CAJ49572.1"/>
    <property type="molecule type" value="Genomic_DNA"/>
</dbReference>
<reference evidence="13 14" key="1">
    <citation type="journal article" date="2006" name="J. Bacteriol.">
        <title>Comparison of the genome sequence of the poultry pathogen Bordetella avium with those of B. bronchiseptica, B. pertussis, and B. parapertussis reveals extensive diversity in surface structures associated with host interaction.</title>
        <authorList>
            <person name="Sebaihia M."/>
            <person name="Preston A."/>
            <person name="Maskell D.J."/>
            <person name="Kuzmiak H."/>
            <person name="Connell T.D."/>
            <person name="King N.D."/>
            <person name="Orndorff P.E."/>
            <person name="Miyamoto D.M."/>
            <person name="Thomson N.R."/>
            <person name="Harris D."/>
            <person name="Goble A."/>
            <person name="Lord A."/>
            <person name="Murphy L."/>
            <person name="Quail M.A."/>
            <person name="Rutter S."/>
            <person name="Squares R."/>
            <person name="Squares S."/>
            <person name="Woodward J."/>
            <person name="Parkhill J."/>
            <person name="Temple L.M."/>
        </authorList>
    </citation>
    <scope>NUCLEOTIDE SEQUENCE [LARGE SCALE GENOMIC DNA]</scope>
    <source>
        <strain evidence="13 14">197N</strain>
    </source>
</reference>
<feature type="domain" description="PapC N-terminal" evidence="12">
    <location>
        <begin position="44"/>
        <end position="193"/>
    </location>
</feature>
<dbReference type="Gene3D" id="3.10.20.410">
    <property type="match status" value="1"/>
</dbReference>
<feature type="signal peptide" evidence="10">
    <location>
        <begin position="1"/>
        <end position="29"/>
    </location>
</feature>
<dbReference type="Gene3D" id="2.60.40.2610">
    <property type="entry name" value="Outer membrane usher protein FimD, plug domain"/>
    <property type="match status" value="1"/>
</dbReference>
<dbReference type="GO" id="GO:0015473">
    <property type="term" value="F:fimbrial usher porin activity"/>
    <property type="evidence" value="ECO:0007669"/>
    <property type="project" value="InterPro"/>
</dbReference>
<dbReference type="InterPro" id="IPR000015">
    <property type="entry name" value="Fimb_usher"/>
</dbReference>
<dbReference type="Gene3D" id="2.60.40.2070">
    <property type="match status" value="1"/>
</dbReference>
<evidence type="ECO:0000256" key="9">
    <source>
        <dbReference type="RuleBase" id="RU003884"/>
    </source>
</evidence>
<keyword evidence="4" id="KW-1134">Transmembrane beta strand</keyword>
<keyword evidence="8 9" id="KW-0998">Cell outer membrane</keyword>
<dbReference type="Proteomes" id="UP000001977">
    <property type="component" value="Chromosome"/>
</dbReference>
<gene>
    <name evidence="13" type="primary">fimC</name>
    <name evidence="13" type="synonym">fhaA</name>
    <name evidence="13" type="ordered locus">BAV1963</name>
</gene>
<evidence type="ECO:0000256" key="1">
    <source>
        <dbReference type="ARBA" id="ARBA00004571"/>
    </source>
</evidence>
<dbReference type="InterPro" id="IPR025949">
    <property type="entry name" value="PapC-like_C"/>
</dbReference>
<dbReference type="InterPro" id="IPR018030">
    <property type="entry name" value="Fimbrial_membr_usher_CS"/>
</dbReference>
<organism evidence="13 14">
    <name type="scientific">Bordetella avium (strain 197N)</name>
    <dbReference type="NCBI Taxonomy" id="360910"/>
    <lineage>
        <taxon>Bacteria</taxon>
        <taxon>Pseudomonadati</taxon>
        <taxon>Pseudomonadota</taxon>
        <taxon>Betaproteobacteria</taxon>
        <taxon>Burkholderiales</taxon>
        <taxon>Alcaligenaceae</taxon>
        <taxon>Bordetella</taxon>
    </lineage>
</organism>
<feature type="domain" description="PapC-like C-terminal" evidence="11">
    <location>
        <begin position="767"/>
        <end position="817"/>
    </location>
</feature>
<evidence type="ECO:0000259" key="11">
    <source>
        <dbReference type="Pfam" id="PF13953"/>
    </source>
</evidence>
<dbReference type="AlphaFoldDB" id="Q2L055"/>
<dbReference type="HOGENOM" id="CLU_009120_1_0_4"/>
<dbReference type="PANTHER" id="PTHR30451">
    <property type="entry name" value="OUTER MEMBRANE USHER PROTEIN"/>
    <property type="match status" value="1"/>
</dbReference>
<dbReference type="InterPro" id="IPR042186">
    <property type="entry name" value="FimD_plug_dom"/>
</dbReference>
<dbReference type="GO" id="GO:0009297">
    <property type="term" value="P:pilus assembly"/>
    <property type="evidence" value="ECO:0007669"/>
    <property type="project" value="InterPro"/>
</dbReference>
<protein>
    <submittedName>
        <fullName evidence="13">Outer membrane fimbrial usher protein</fullName>
    </submittedName>
</protein>
<evidence type="ECO:0000256" key="10">
    <source>
        <dbReference type="SAM" id="SignalP"/>
    </source>
</evidence>
<keyword evidence="5 9" id="KW-0812">Transmembrane</keyword>
<keyword evidence="3 9" id="KW-0813">Transport</keyword>
<feature type="chain" id="PRO_5004211667" evidence="10">
    <location>
        <begin position="30"/>
        <end position="839"/>
    </location>
</feature>
<dbReference type="InterPro" id="IPR037224">
    <property type="entry name" value="PapC_N_sf"/>
</dbReference>
<dbReference type="Pfam" id="PF13953">
    <property type="entry name" value="PapC_C"/>
    <property type="match status" value="1"/>
</dbReference>
<evidence type="ECO:0000313" key="14">
    <source>
        <dbReference type="Proteomes" id="UP000001977"/>
    </source>
</evidence>
<dbReference type="InterPro" id="IPR025885">
    <property type="entry name" value="PapC_N"/>
</dbReference>
<dbReference type="Pfam" id="PF13954">
    <property type="entry name" value="PapC_N"/>
    <property type="match status" value="1"/>
</dbReference>
<evidence type="ECO:0000256" key="2">
    <source>
        <dbReference type="ARBA" id="ARBA00008064"/>
    </source>
</evidence>
<keyword evidence="6 10" id="KW-0732">Signal</keyword>
<evidence type="ECO:0000256" key="6">
    <source>
        <dbReference type="ARBA" id="ARBA00022729"/>
    </source>
</evidence>
<dbReference type="eggNOG" id="COG3188">
    <property type="taxonomic scope" value="Bacteria"/>
</dbReference>
<dbReference type="Pfam" id="PF00577">
    <property type="entry name" value="Usher"/>
    <property type="match status" value="1"/>
</dbReference>
<comment type="subcellular location">
    <subcellularLocation>
        <location evidence="1 9">Cell outer membrane</location>
        <topology evidence="1 9">Multi-pass membrane protein</topology>
    </subcellularLocation>
</comment>